<feature type="region of interest" description="Disordered" evidence="2">
    <location>
        <begin position="1"/>
        <end position="25"/>
    </location>
</feature>
<evidence type="ECO:0000256" key="2">
    <source>
        <dbReference type="SAM" id="MobiDB-lite"/>
    </source>
</evidence>
<dbReference type="EMBL" id="BQNB010021632">
    <property type="protein sequence ID" value="GJU08442.1"/>
    <property type="molecule type" value="Genomic_DNA"/>
</dbReference>
<reference evidence="3" key="1">
    <citation type="journal article" date="2022" name="Int. J. Mol. Sci.">
        <title>Draft Genome of Tanacetum Coccineum: Genomic Comparison of Closely Related Tanacetum-Family Plants.</title>
        <authorList>
            <person name="Yamashiro T."/>
            <person name="Shiraishi A."/>
            <person name="Nakayama K."/>
            <person name="Satake H."/>
        </authorList>
    </citation>
    <scope>NUCLEOTIDE SEQUENCE</scope>
</reference>
<keyword evidence="1" id="KW-0175">Coiled coil</keyword>
<organism evidence="3 4">
    <name type="scientific">Tanacetum coccineum</name>
    <dbReference type="NCBI Taxonomy" id="301880"/>
    <lineage>
        <taxon>Eukaryota</taxon>
        <taxon>Viridiplantae</taxon>
        <taxon>Streptophyta</taxon>
        <taxon>Embryophyta</taxon>
        <taxon>Tracheophyta</taxon>
        <taxon>Spermatophyta</taxon>
        <taxon>Magnoliopsida</taxon>
        <taxon>eudicotyledons</taxon>
        <taxon>Gunneridae</taxon>
        <taxon>Pentapetalae</taxon>
        <taxon>asterids</taxon>
        <taxon>campanulids</taxon>
        <taxon>Asterales</taxon>
        <taxon>Asteraceae</taxon>
        <taxon>Asteroideae</taxon>
        <taxon>Anthemideae</taxon>
        <taxon>Anthemidinae</taxon>
        <taxon>Tanacetum</taxon>
    </lineage>
</organism>
<evidence type="ECO:0000256" key="1">
    <source>
        <dbReference type="SAM" id="Coils"/>
    </source>
</evidence>
<protein>
    <submittedName>
        <fullName evidence="3">Uncharacterized protein</fullName>
    </submittedName>
</protein>
<evidence type="ECO:0000313" key="3">
    <source>
        <dbReference type="EMBL" id="GJU08442.1"/>
    </source>
</evidence>
<dbReference type="Proteomes" id="UP001151760">
    <property type="component" value="Unassembled WGS sequence"/>
</dbReference>
<evidence type="ECO:0000313" key="4">
    <source>
        <dbReference type="Proteomes" id="UP001151760"/>
    </source>
</evidence>
<name>A0ABQ5J7C7_9ASTR</name>
<gene>
    <name evidence="3" type="ORF">Tco_1124872</name>
</gene>
<sequence length="413" mass="48433">MSARVESSKKEASLGEDASKQGRIDATHAATNMFGVNELYGEEVFKEQEVAAKKVAATDEVDITMAQTLLEIKSTKLKEKVVVQELGESTTISSQKSQDTGKGIMIEKYMIEHVKPMKRKEQIRLDEELAFKLQAEEEEERLAREKAEQIEEANIAWDDIQAKIEADYQLAERLQAEEQEKFSDAEKDTLFVQLLEKRRKHFAAKRAEEKRNKPPKKAQQRKTMCTYLKNMKGYKPKALKNLEFEKIQEIFDKAFKRVNTFVDYKEELVKDEEEVTIDVIPLAVKSPTIVDWKIDKERNKSYYQIIRANGSSQMYRLFNQLLKSFNKEDLEVMYKLVKARFTSTKLVEDLDLLLWGDLKIMFEPHVEDTVWRNQQGYKVLHWKLYDSYGMIETKLKVDYEFEMAYQLLKLIRK</sequence>
<keyword evidence="4" id="KW-1185">Reference proteome</keyword>
<reference evidence="3" key="2">
    <citation type="submission" date="2022-01" db="EMBL/GenBank/DDBJ databases">
        <authorList>
            <person name="Yamashiro T."/>
            <person name="Shiraishi A."/>
            <person name="Satake H."/>
            <person name="Nakayama K."/>
        </authorList>
    </citation>
    <scope>NUCLEOTIDE SEQUENCE</scope>
</reference>
<accession>A0ABQ5J7C7</accession>
<comment type="caution">
    <text evidence="3">The sequence shown here is derived from an EMBL/GenBank/DDBJ whole genome shotgun (WGS) entry which is preliminary data.</text>
</comment>
<feature type="coiled-coil region" evidence="1">
    <location>
        <begin position="132"/>
        <end position="188"/>
    </location>
</feature>
<proteinExistence type="predicted"/>